<dbReference type="InterPro" id="IPR045407">
    <property type="entry name" value="DUF6512"/>
</dbReference>
<protein>
    <submittedName>
        <fullName evidence="2">DUF6512 family protein</fullName>
    </submittedName>
</protein>
<sequence length="178" mass="19890">MNRILRWELLGIFFVFSLGALLHFVFEWSGESPLVGAFASVNESVWEHFKQGFWPMVLWAAIEYRFIRGEVNNILIAKTVAVYLIPTVTALIFYGYTSITGEEVLIVDILIFAAAVAVGQLVSYKILTSGKLPGYMNWVGLVMIIALGSAMILFTFNPPELPIFQDPNGFYGIPFGAR</sequence>
<dbReference type="RefSeq" id="WP_353714428.1">
    <property type="nucleotide sequence ID" value="NZ_CP159307.1"/>
</dbReference>
<feature type="transmembrane region" description="Helical" evidence="1">
    <location>
        <begin position="80"/>
        <end position="99"/>
    </location>
</feature>
<name>A0AAU8GBZ9_9CHLR</name>
<feature type="transmembrane region" description="Helical" evidence="1">
    <location>
        <begin position="105"/>
        <end position="123"/>
    </location>
</feature>
<organism evidence="2">
    <name type="scientific">Dehalogenimonas sp. 4OHTPN</name>
    <dbReference type="NCBI Taxonomy" id="3166643"/>
    <lineage>
        <taxon>Bacteria</taxon>
        <taxon>Bacillati</taxon>
        <taxon>Chloroflexota</taxon>
        <taxon>Dehalococcoidia</taxon>
        <taxon>Dehalococcoidales</taxon>
        <taxon>Dehalococcoidaceae</taxon>
        <taxon>Dehalogenimonas</taxon>
    </lineage>
</organism>
<proteinExistence type="predicted"/>
<dbReference type="EMBL" id="CP159307">
    <property type="protein sequence ID" value="XCH33181.1"/>
    <property type="molecule type" value="Genomic_DNA"/>
</dbReference>
<feature type="transmembrane region" description="Helical" evidence="1">
    <location>
        <begin position="135"/>
        <end position="156"/>
    </location>
</feature>
<keyword evidence="1" id="KW-0812">Transmembrane</keyword>
<keyword evidence="1" id="KW-0472">Membrane</keyword>
<gene>
    <name evidence="2" type="ORF">ABV300_08520</name>
</gene>
<accession>A0AAU8GBZ9</accession>
<dbReference type="Pfam" id="PF20122">
    <property type="entry name" value="DUF6512"/>
    <property type="match status" value="1"/>
</dbReference>
<keyword evidence="1" id="KW-1133">Transmembrane helix</keyword>
<reference evidence="2" key="1">
    <citation type="submission" date="2024-06" db="EMBL/GenBank/DDBJ databases">
        <title>A Novel Isolate, Dehalogenimonas sp. Strain 4OHTPN, Dechlorinates Aromatic 4 Hydroxy chlorothalonil by a Novel Reductive Dehalogenase.</title>
        <authorList>
            <person name="Liu G."/>
        </authorList>
    </citation>
    <scope>NUCLEOTIDE SEQUENCE</scope>
    <source>
        <strain evidence="2">4OHTPN</strain>
    </source>
</reference>
<dbReference type="AlphaFoldDB" id="A0AAU8GBZ9"/>
<evidence type="ECO:0000313" key="2">
    <source>
        <dbReference type="EMBL" id="XCH33181.1"/>
    </source>
</evidence>
<evidence type="ECO:0000256" key="1">
    <source>
        <dbReference type="SAM" id="Phobius"/>
    </source>
</evidence>
<feature type="transmembrane region" description="Helical" evidence="1">
    <location>
        <begin position="7"/>
        <end position="26"/>
    </location>
</feature>